<reference evidence="3" key="1">
    <citation type="journal article" date="2019" name="Int. J. Syst. Evol. Microbiol.">
        <title>The Global Catalogue of Microorganisms (GCM) 10K type strain sequencing project: providing services to taxonomists for standard genome sequencing and annotation.</title>
        <authorList>
            <consortium name="The Broad Institute Genomics Platform"/>
            <consortium name="The Broad Institute Genome Sequencing Center for Infectious Disease"/>
            <person name="Wu L."/>
            <person name="Ma J."/>
        </authorList>
    </citation>
    <scope>NUCLEOTIDE SEQUENCE [LARGE SCALE GENOMIC DNA]</scope>
    <source>
        <strain evidence="3">JCM 18127</strain>
    </source>
</reference>
<evidence type="ECO:0000313" key="2">
    <source>
        <dbReference type="EMBL" id="GAA4669714.1"/>
    </source>
</evidence>
<keyword evidence="1" id="KW-0175">Coiled coil</keyword>
<name>A0ABP8VSY0_9ACTN</name>
<comment type="caution">
    <text evidence="2">The sequence shown here is derived from an EMBL/GenBank/DDBJ whole genome shotgun (WGS) entry which is preliminary data.</text>
</comment>
<dbReference type="EMBL" id="BAABIM010000001">
    <property type="protein sequence ID" value="GAA4669714.1"/>
    <property type="molecule type" value="Genomic_DNA"/>
</dbReference>
<protein>
    <submittedName>
        <fullName evidence="2">Uncharacterized protein</fullName>
    </submittedName>
</protein>
<proteinExistence type="predicted"/>
<dbReference type="Proteomes" id="UP001500621">
    <property type="component" value="Unassembled WGS sequence"/>
</dbReference>
<gene>
    <name evidence="2" type="ORF">GCM10023226_02710</name>
</gene>
<evidence type="ECO:0000256" key="1">
    <source>
        <dbReference type="SAM" id="Coils"/>
    </source>
</evidence>
<accession>A0ABP8VSY0</accession>
<feature type="coiled-coil region" evidence="1">
    <location>
        <begin position="195"/>
        <end position="222"/>
    </location>
</feature>
<keyword evidence="3" id="KW-1185">Reference proteome</keyword>
<evidence type="ECO:0000313" key="3">
    <source>
        <dbReference type="Proteomes" id="UP001500621"/>
    </source>
</evidence>
<sequence length="228" mass="25015">MATKRKVYLHVGVSGGPGDFLEAALLEHTHALASLGVRVPVENADEMFRAAVEITRTHKAWGYKRREVEGAWAGICRRIHKLKGLDTAVLSQPLLHDATPEQIDLLVDTLAGTKVHVVLVAGPDADPDTLAELRERWGRAVKKPERVHVLEVDAADRAEVWRRFGALVGFGTASLSVAGLAQPTPTTLGEALAVVARLARRNETLELKLAETERRRRRLKRRQAADAA</sequence>
<dbReference type="RefSeq" id="WP_345262249.1">
    <property type="nucleotide sequence ID" value="NZ_BAABIM010000001.1"/>
</dbReference>
<organism evidence="2 3">
    <name type="scientific">Nocardioides nanhaiensis</name>
    <dbReference type="NCBI Taxonomy" id="1476871"/>
    <lineage>
        <taxon>Bacteria</taxon>
        <taxon>Bacillati</taxon>
        <taxon>Actinomycetota</taxon>
        <taxon>Actinomycetes</taxon>
        <taxon>Propionibacteriales</taxon>
        <taxon>Nocardioidaceae</taxon>
        <taxon>Nocardioides</taxon>
    </lineage>
</organism>